<keyword evidence="2" id="KW-0808">Transferase</keyword>
<accession>A0A8J4X3D1</accession>
<dbReference type="PANTHER" id="PTHR46065">
    <property type="entry name" value="E3 UBIQUITIN-PROTEIN LIGASE MARCH 2/3 FAMILY MEMBER"/>
    <property type="match status" value="1"/>
</dbReference>
<comment type="subcellular location">
    <subcellularLocation>
        <location evidence="1">Membrane</location>
        <topology evidence="1">Multi-pass membrane protein</topology>
    </subcellularLocation>
</comment>
<dbReference type="GO" id="GO:0016567">
    <property type="term" value="P:protein ubiquitination"/>
    <property type="evidence" value="ECO:0007669"/>
    <property type="project" value="TreeGrafter"/>
</dbReference>
<dbReference type="EMBL" id="LUCH01000280">
    <property type="protein sequence ID" value="KAF5405577.1"/>
    <property type="molecule type" value="Genomic_DNA"/>
</dbReference>
<dbReference type="AlphaFoldDB" id="A0A8J4X3D1"/>
<evidence type="ECO:0000256" key="7">
    <source>
        <dbReference type="ARBA" id="ARBA00022833"/>
    </source>
</evidence>
<keyword evidence="9 11" id="KW-0472">Membrane</keyword>
<feature type="compositionally biased region" description="Polar residues" evidence="10">
    <location>
        <begin position="38"/>
        <end position="55"/>
    </location>
</feature>
<keyword evidence="4" id="KW-0479">Metal-binding</keyword>
<keyword evidence="14" id="KW-1185">Reference proteome</keyword>
<keyword evidence="5" id="KW-0863">Zinc-finger</keyword>
<name>A0A8J4X3D1_9TREM</name>
<reference evidence="13" key="1">
    <citation type="submission" date="2019-05" db="EMBL/GenBank/DDBJ databases">
        <title>Annotation for the trematode Paragonimus heterotremus.</title>
        <authorList>
            <person name="Choi Y.-J."/>
        </authorList>
    </citation>
    <scope>NUCLEOTIDE SEQUENCE</scope>
    <source>
        <strain evidence="13">LC</strain>
    </source>
</reference>
<evidence type="ECO:0000256" key="4">
    <source>
        <dbReference type="ARBA" id="ARBA00022723"/>
    </source>
</evidence>
<protein>
    <submittedName>
        <fullName evidence="13">E3 ubiquitin-protein ligase MARCH2</fullName>
    </submittedName>
</protein>
<feature type="region of interest" description="Disordered" evidence="10">
    <location>
        <begin position="474"/>
        <end position="493"/>
    </location>
</feature>
<sequence>MIVHVSNYSQTNRTNLKVCMDGPSLSLVHGTRNMVSNAAESSIPGSPFQSTSHPTGLSREGNSPHRFKGLKTALRRKSRVNDSINSESPDSAYLYPLLGRVPNAPKPSLQVNEETVLFGNNRRLCKNALVKKIHAEYENTDLLPTFAANVTNEEGGDIKTSTPFVRKNSKQQTHEVMLNSALIGAPRLALNVSVRDASSFNDLTEPGCVTPQTSSPPKVDLELSGLSNDGSKAQNCSGMNRLSPIQTATTIPQVNKAAQINTDSTNMSDITYNGFRCRICLDEGDLEGALFSPCRCKGTVGLVHRQCLQRWLYESGKPNCELCGYAYIMTPSRRRSFPNHSAFPVTNTGVNSPHTALREWFNSNATRRHLLTDLICLVLLTPSTYIGVYFCVVGAIGFSIENPYAWQVFGLWCLAILLVVLLTVWMVLATRHHVSNFQRYRLYQRQRVREEAERMANLPRWRFSIQPRPRGSSVFLHSTNDHTEPPSGGNSSLIDVQQVSSPGSLTRSAVSELEVQAHVLPTTTIERSNIVSPKLVVSVALSAVPEVTEEFSNPTSSVETAEAV</sequence>
<proteinExistence type="predicted"/>
<evidence type="ECO:0000313" key="13">
    <source>
        <dbReference type="EMBL" id="KAF5405577.1"/>
    </source>
</evidence>
<dbReference type="Proteomes" id="UP000748531">
    <property type="component" value="Unassembled WGS sequence"/>
</dbReference>
<keyword evidence="3 11" id="KW-0812">Transmembrane</keyword>
<evidence type="ECO:0000256" key="1">
    <source>
        <dbReference type="ARBA" id="ARBA00004141"/>
    </source>
</evidence>
<evidence type="ECO:0000256" key="2">
    <source>
        <dbReference type="ARBA" id="ARBA00022679"/>
    </source>
</evidence>
<evidence type="ECO:0000259" key="12">
    <source>
        <dbReference type="PROSITE" id="PS51292"/>
    </source>
</evidence>
<evidence type="ECO:0000256" key="9">
    <source>
        <dbReference type="ARBA" id="ARBA00023136"/>
    </source>
</evidence>
<keyword evidence="6" id="KW-0833">Ubl conjugation pathway</keyword>
<feature type="transmembrane region" description="Helical" evidence="11">
    <location>
        <begin position="374"/>
        <end position="398"/>
    </location>
</feature>
<dbReference type="GO" id="GO:0004842">
    <property type="term" value="F:ubiquitin-protein transferase activity"/>
    <property type="evidence" value="ECO:0007669"/>
    <property type="project" value="TreeGrafter"/>
</dbReference>
<dbReference type="GO" id="GO:0016020">
    <property type="term" value="C:membrane"/>
    <property type="evidence" value="ECO:0007669"/>
    <property type="project" value="UniProtKB-SubCell"/>
</dbReference>
<dbReference type="PANTHER" id="PTHR46065:SF3">
    <property type="entry name" value="FI20425P1"/>
    <property type="match status" value="1"/>
</dbReference>
<evidence type="ECO:0000256" key="8">
    <source>
        <dbReference type="ARBA" id="ARBA00022989"/>
    </source>
</evidence>
<evidence type="ECO:0000256" key="3">
    <source>
        <dbReference type="ARBA" id="ARBA00022692"/>
    </source>
</evidence>
<feature type="region of interest" description="Disordered" evidence="10">
    <location>
        <begin position="38"/>
        <end position="66"/>
    </location>
</feature>
<gene>
    <name evidence="13" type="ORF">PHET_00965</name>
</gene>
<dbReference type="Gene3D" id="3.30.40.10">
    <property type="entry name" value="Zinc/RING finger domain, C3HC4 (zinc finger)"/>
    <property type="match status" value="1"/>
</dbReference>
<feature type="transmembrane region" description="Helical" evidence="11">
    <location>
        <begin position="404"/>
        <end position="429"/>
    </location>
</feature>
<dbReference type="PROSITE" id="PS51292">
    <property type="entry name" value="ZF_RING_CH"/>
    <property type="match status" value="1"/>
</dbReference>
<feature type="domain" description="RING-CH-type" evidence="12">
    <location>
        <begin position="269"/>
        <end position="330"/>
    </location>
</feature>
<keyword evidence="8 11" id="KW-1133">Transmembrane helix</keyword>
<evidence type="ECO:0000256" key="6">
    <source>
        <dbReference type="ARBA" id="ARBA00022786"/>
    </source>
</evidence>
<dbReference type="OrthoDB" id="273089at2759"/>
<dbReference type="InterPro" id="IPR011016">
    <property type="entry name" value="Znf_RING-CH"/>
</dbReference>
<dbReference type="GO" id="GO:0008270">
    <property type="term" value="F:zinc ion binding"/>
    <property type="evidence" value="ECO:0007669"/>
    <property type="project" value="UniProtKB-KW"/>
</dbReference>
<dbReference type="SMART" id="SM00744">
    <property type="entry name" value="RINGv"/>
    <property type="match status" value="1"/>
</dbReference>
<evidence type="ECO:0000313" key="14">
    <source>
        <dbReference type="Proteomes" id="UP000748531"/>
    </source>
</evidence>
<comment type="caution">
    <text evidence="13">The sequence shown here is derived from an EMBL/GenBank/DDBJ whole genome shotgun (WGS) entry which is preliminary data.</text>
</comment>
<evidence type="ECO:0000256" key="11">
    <source>
        <dbReference type="SAM" id="Phobius"/>
    </source>
</evidence>
<dbReference type="CDD" id="cd16495">
    <property type="entry name" value="RING_CH-C4HC3_MARCH"/>
    <property type="match status" value="1"/>
</dbReference>
<organism evidence="13 14">
    <name type="scientific">Paragonimus heterotremus</name>
    <dbReference type="NCBI Taxonomy" id="100268"/>
    <lineage>
        <taxon>Eukaryota</taxon>
        <taxon>Metazoa</taxon>
        <taxon>Spiralia</taxon>
        <taxon>Lophotrochozoa</taxon>
        <taxon>Platyhelminthes</taxon>
        <taxon>Trematoda</taxon>
        <taxon>Digenea</taxon>
        <taxon>Plagiorchiida</taxon>
        <taxon>Troglotremata</taxon>
        <taxon>Troglotrematidae</taxon>
        <taxon>Paragonimus</taxon>
    </lineage>
</organism>
<evidence type="ECO:0000256" key="5">
    <source>
        <dbReference type="ARBA" id="ARBA00022771"/>
    </source>
</evidence>
<dbReference type="Pfam" id="PF12906">
    <property type="entry name" value="RINGv"/>
    <property type="match status" value="1"/>
</dbReference>
<evidence type="ECO:0000256" key="10">
    <source>
        <dbReference type="SAM" id="MobiDB-lite"/>
    </source>
</evidence>
<dbReference type="SUPFAM" id="SSF57850">
    <property type="entry name" value="RING/U-box"/>
    <property type="match status" value="1"/>
</dbReference>
<keyword evidence="7" id="KW-0862">Zinc</keyword>
<dbReference type="InterPro" id="IPR013083">
    <property type="entry name" value="Znf_RING/FYVE/PHD"/>
</dbReference>